<feature type="region of interest" description="Disordered" evidence="1">
    <location>
        <begin position="1"/>
        <end position="45"/>
    </location>
</feature>
<feature type="compositionally biased region" description="Polar residues" evidence="1">
    <location>
        <begin position="142"/>
        <end position="156"/>
    </location>
</feature>
<gene>
    <name evidence="2" type="ORF">DFH08DRAFT_945984</name>
</gene>
<name>A0AAD6YZ08_9AGAR</name>
<dbReference type="Proteomes" id="UP001218218">
    <property type="component" value="Unassembled WGS sequence"/>
</dbReference>
<evidence type="ECO:0000313" key="2">
    <source>
        <dbReference type="EMBL" id="KAJ7301624.1"/>
    </source>
</evidence>
<comment type="caution">
    <text evidence="2">The sequence shown here is derived from an EMBL/GenBank/DDBJ whole genome shotgun (WGS) entry which is preliminary data.</text>
</comment>
<accession>A0AAD6YZ08</accession>
<evidence type="ECO:0000313" key="3">
    <source>
        <dbReference type="Proteomes" id="UP001218218"/>
    </source>
</evidence>
<feature type="region of interest" description="Disordered" evidence="1">
    <location>
        <begin position="142"/>
        <end position="170"/>
    </location>
</feature>
<sequence length="312" mass="34520">MLDYELEDKYYEPSPLAQQSQPSDPEDSLGKKQDDKHNSEAQKALVCDLPKLVEENLNSMSNESNLRTYESSVEKLRVEADSSKLEERTTERLQLAVEALAVGLNPEPQAIAMEAREADKLTVPELELEDTVMPFDQEFNNTGTSFGATKTESGSNDPEDASGGKGEDTISSRAWEASAAKFARKEAAQKERLGEMLNGATNALKSQEPDGKTQTDEVDPELAAVVAALSFAMFFDRQVEATHLRWGKLFAQKHAVVVAQRELEADSTKNPAERAEQKNKLELESQRLEGLMHELSSSGLGLSKKRSMRNEL</sequence>
<keyword evidence="3" id="KW-1185">Reference proteome</keyword>
<evidence type="ECO:0000256" key="1">
    <source>
        <dbReference type="SAM" id="MobiDB-lite"/>
    </source>
</evidence>
<organism evidence="2 3">
    <name type="scientific">Mycena albidolilacea</name>
    <dbReference type="NCBI Taxonomy" id="1033008"/>
    <lineage>
        <taxon>Eukaryota</taxon>
        <taxon>Fungi</taxon>
        <taxon>Dikarya</taxon>
        <taxon>Basidiomycota</taxon>
        <taxon>Agaricomycotina</taxon>
        <taxon>Agaricomycetes</taxon>
        <taxon>Agaricomycetidae</taxon>
        <taxon>Agaricales</taxon>
        <taxon>Marasmiineae</taxon>
        <taxon>Mycenaceae</taxon>
        <taxon>Mycena</taxon>
    </lineage>
</organism>
<protein>
    <submittedName>
        <fullName evidence="2">Uncharacterized protein</fullName>
    </submittedName>
</protein>
<feature type="region of interest" description="Disordered" evidence="1">
    <location>
        <begin position="263"/>
        <end position="288"/>
    </location>
</feature>
<proteinExistence type="predicted"/>
<dbReference type="EMBL" id="JARIHO010000130">
    <property type="protein sequence ID" value="KAJ7301624.1"/>
    <property type="molecule type" value="Genomic_DNA"/>
</dbReference>
<dbReference type="AlphaFoldDB" id="A0AAD6YZ08"/>
<reference evidence="2" key="1">
    <citation type="submission" date="2023-03" db="EMBL/GenBank/DDBJ databases">
        <title>Massive genome expansion in bonnet fungi (Mycena s.s.) driven by repeated elements and novel gene families across ecological guilds.</title>
        <authorList>
            <consortium name="Lawrence Berkeley National Laboratory"/>
            <person name="Harder C.B."/>
            <person name="Miyauchi S."/>
            <person name="Viragh M."/>
            <person name="Kuo A."/>
            <person name="Thoen E."/>
            <person name="Andreopoulos B."/>
            <person name="Lu D."/>
            <person name="Skrede I."/>
            <person name="Drula E."/>
            <person name="Henrissat B."/>
            <person name="Morin E."/>
            <person name="Kohler A."/>
            <person name="Barry K."/>
            <person name="LaButti K."/>
            <person name="Morin E."/>
            <person name="Salamov A."/>
            <person name="Lipzen A."/>
            <person name="Mereny Z."/>
            <person name="Hegedus B."/>
            <person name="Baldrian P."/>
            <person name="Stursova M."/>
            <person name="Weitz H."/>
            <person name="Taylor A."/>
            <person name="Grigoriev I.V."/>
            <person name="Nagy L.G."/>
            <person name="Martin F."/>
            <person name="Kauserud H."/>
        </authorList>
    </citation>
    <scope>NUCLEOTIDE SEQUENCE</scope>
    <source>
        <strain evidence="2">CBHHK002</strain>
    </source>
</reference>
<feature type="compositionally biased region" description="Basic and acidic residues" evidence="1">
    <location>
        <begin position="28"/>
        <end position="40"/>
    </location>
</feature>